<evidence type="ECO:0000313" key="1">
    <source>
        <dbReference type="EMBL" id="KMW68216.1"/>
    </source>
</evidence>
<organism evidence="1">
    <name type="scientific">Ajellomyces dermatitidis (strain ATCC 18188 / CBS 674.68)</name>
    <name type="common">Blastomyces dermatitidis</name>
    <dbReference type="NCBI Taxonomy" id="653446"/>
    <lineage>
        <taxon>Eukaryota</taxon>
        <taxon>Fungi</taxon>
        <taxon>Dikarya</taxon>
        <taxon>Ascomycota</taxon>
        <taxon>Pezizomycotina</taxon>
        <taxon>Eurotiomycetes</taxon>
        <taxon>Eurotiomycetidae</taxon>
        <taxon>Onygenales</taxon>
        <taxon>Ajellomycetaceae</taxon>
        <taxon>Blastomyces</taxon>
    </lineage>
</organism>
<gene>
    <name evidence="1" type="ORF">BDDG_12663</name>
</gene>
<proteinExistence type="predicted"/>
<accession>A0A0J9EQC7</accession>
<sequence>MIYDVPEPFVLAQRQAIRNNRQQAKLATQTVVSQANWNVVASRDEGDVIESAVRSMQCSGWLGQ</sequence>
<name>A0A0J9EQC7_AJEDA</name>
<dbReference type="Proteomes" id="UP000007802">
    <property type="component" value="Unassembled WGS sequence"/>
</dbReference>
<dbReference type="AlphaFoldDB" id="A0A0J9EQC7"/>
<protein>
    <submittedName>
        <fullName evidence="1">Uncharacterized protein</fullName>
    </submittedName>
</protein>
<dbReference type="EMBL" id="GG749457">
    <property type="protein sequence ID" value="KMW68216.1"/>
    <property type="molecule type" value="Genomic_DNA"/>
</dbReference>
<reference evidence="1" key="1">
    <citation type="submission" date="2010-03" db="EMBL/GenBank/DDBJ databases">
        <title>Annotation of Blastomyces dermatitidis strain ATCC 18188.</title>
        <authorList>
            <consortium name="The Broad Institute Genome Sequencing Platform"/>
            <consortium name="Broad Institute Genome Sequencing Center for Infectious Disease."/>
            <person name="Cuomo C."/>
            <person name="Klein B."/>
            <person name="Sullivan T."/>
            <person name="Heitman J."/>
            <person name="Young S."/>
            <person name="Zeng Q."/>
            <person name="Gargeya S."/>
            <person name="Alvarado L."/>
            <person name="Berlin A.M."/>
            <person name="Chapman S.B."/>
            <person name="Chen Z."/>
            <person name="Freedman E."/>
            <person name="Gellesch M."/>
            <person name="Goldberg J."/>
            <person name="Griggs A."/>
            <person name="Gujja S."/>
            <person name="Heilman E."/>
            <person name="Heiman D."/>
            <person name="Howarth C."/>
            <person name="Mehta T."/>
            <person name="Neiman D."/>
            <person name="Pearson M."/>
            <person name="Roberts A."/>
            <person name="Saif S."/>
            <person name="Shea T."/>
            <person name="Shenoy N."/>
            <person name="Sisk P."/>
            <person name="Stolte C."/>
            <person name="Sykes S."/>
            <person name="White J."/>
            <person name="Yandava C."/>
            <person name="Haas B."/>
            <person name="Nusbaum C."/>
            <person name="Birren B."/>
        </authorList>
    </citation>
    <scope>NUCLEOTIDE SEQUENCE</scope>
    <source>
        <strain evidence="1">ATCC 18188</strain>
    </source>
</reference>